<evidence type="ECO:0000256" key="1">
    <source>
        <dbReference type="ARBA" id="ARBA00007692"/>
    </source>
</evidence>
<protein>
    <submittedName>
        <fullName evidence="4">Mitochondrial transcription termination factor family protein</fullName>
    </submittedName>
</protein>
<accession>A0ABD1S998</accession>
<dbReference type="FunFam" id="1.25.70.10:FF:000013">
    <property type="entry name" value="uncharacterized protein LOC106769908"/>
    <property type="match status" value="1"/>
</dbReference>
<dbReference type="GO" id="GO:0006353">
    <property type="term" value="P:DNA-templated transcription termination"/>
    <property type="evidence" value="ECO:0007669"/>
    <property type="project" value="UniProtKB-KW"/>
</dbReference>
<sequence>MPLFSDRLNVGLSTDINISSVYLSQKHHFSLPSKRGMLGKSLASPLLTFYSTVDICSFPYSGSAATNNLHISVNLSNYVPLDVSGEPRITSFASRRWELHSTAEIQDAELSDKDKKTWESCTQALAAFGFTNEAAEKTLGKAFGQIHSPYWGEERKKEVPRIEVVNEILNYLKGLGLTDDDLGKLLKKFPEVLGCNLKNELKSNVQILENQWGIKGKSLKNLLLRNPKALGYNVDCKGDCVAQCTRCWARF</sequence>
<dbReference type="AlphaFoldDB" id="A0ABD1S998"/>
<dbReference type="EMBL" id="JBFOLK010000007">
    <property type="protein sequence ID" value="KAL2497305.1"/>
    <property type="molecule type" value="Genomic_DNA"/>
</dbReference>
<organism evidence="4 5">
    <name type="scientific">Abeliophyllum distichum</name>
    <dbReference type="NCBI Taxonomy" id="126358"/>
    <lineage>
        <taxon>Eukaryota</taxon>
        <taxon>Viridiplantae</taxon>
        <taxon>Streptophyta</taxon>
        <taxon>Embryophyta</taxon>
        <taxon>Tracheophyta</taxon>
        <taxon>Spermatophyta</taxon>
        <taxon>Magnoliopsida</taxon>
        <taxon>eudicotyledons</taxon>
        <taxon>Gunneridae</taxon>
        <taxon>Pentapetalae</taxon>
        <taxon>asterids</taxon>
        <taxon>lamiids</taxon>
        <taxon>Lamiales</taxon>
        <taxon>Oleaceae</taxon>
        <taxon>Forsythieae</taxon>
        <taxon>Abeliophyllum</taxon>
    </lineage>
</organism>
<evidence type="ECO:0000256" key="3">
    <source>
        <dbReference type="ARBA" id="ARBA00022946"/>
    </source>
</evidence>
<name>A0ABD1S998_9LAMI</name>
<comment type="similarity">
    <text evidence="1">Belongs to the mTERF family.</text>
</comment>
<reference evidence="5" key="1">
    <citation type="submission" date="2024-07" db="EMBL/GenBank/DDBJ databases">
        <title>Two chromosome-level genome assemblies of Korean endemic species Abeliophyllum distichum and Forsythia ovata (Oleaceae).</title>
        <authorList>
            <person name="Jang H."/>
        </authorList>
    </citation>
    <scope>NUCLEOTIDE SEQUENCE [LARGE SCALE GENOMIC DNA]</scope>
</reference>
<keyword evidence="2" id="KW-0806">Transcription termination</keyword>
<dbReference type="Gene3D" id="1.25.70.10">
    <property type="entry name" value="Transcription termination factor 3, mitochondrial"/>
    <property type="match status" value="1"/>
</dbReference>
<keyword evidence="2" id="KW-0804">Transcription</keyword>
<dbReference type="InterPro" id="IPR003690">
    <property type="entry name" value="MTERF"/>
</dbReference>
<evidence type="ECO:0000313" key="4">
    <source>
        <dbReference type="EMBL" id="KAL2497305.1"/>
    </source>
</evidence>
<evidence type="ECO:0000313" key="5">
    <source>
        <dbReference type="Proteomes" id="UP001604336"/>
    </source>
</evidence>
<dbReference type="Pfam" id="PF02536">
    <property type="entry name" value="mTERF"/>
    <property type="match status" value="1"/>
</dbReference>
<dbReference type="InterPro" id="IPR038538">
    <property type="entry name" value="MTERF_sf"/>
</dbReference>
<gene>
    <name evidence="4" type="ORF">Adt_22855</name>
</gene>
<keyword evidence="2" id="KW-0805">Transcription regulation</keyword>
<keyword evidence="3" id="KW-0809">Transit peptide</keyword>
<comment type="caution">
    <text evidence="4">The sequence shown here is derived from an EMBL/GenBank/DDBJ whole genome shotgun (WGS) entry which is preliminary data.</text>
</comment>
<dbReference type="SMART" id="SM00733">
    <property type="entry name" value="Mterf"/>
    <property type="match status" value="1"/>
</dbReference>
<keyword evidence="5" id="KW-1185">Reference proteome</keyword>
<evidence type="ECO:0000256" key="2">
    <source>
        <dbReference type="ARBA" id="ARBA00022472"/>
    </source>
</evidence>
<dbReference type="Proteomes" id="UP001604336">
    <property type="component" value="Unassembled WGS sequence"/>
</dbReference>
<proteinExistence type="inferred from homology"/>